<dbReference type="PANTHER" id="PTHR47845">
    <property type="entry name" value="NUCLEAR SPECKLE SPLICING REGULATORY PROTEIN 1 HOMOLOG"/>
    <property type="match status" value="1"/>
</dbReference>
<feature type="region of interest" description="Disordered" evidence="3">
    <location>
        <begin position="157"/>
        <end position="178"/>
    </location>
</feature>
<feature type="compositionally biased region" description="Basic and acidic residues" evidence="3">
    <location>
        <begin position="157"/>
        <end position="171"/>
    </location>
</feature>
<keyword evidence="6" id="KW-1185">Reference proteome</keyword>
<gene>
    <name evidence="5" type="ORF">RirG_049920</name>
</gene>
<dbReference type="HOGENOM" id="CLU_042321_1_0_1"/>
<feature type="region of interest" description="Disordered" evidence="3">
    <location>
        <begin position="195"/>
        <end position="234"/>
    </location>
</feature>
<keyword evidence="2" id="KW-0175">Coiled coil</keyword>
<dbReference type="AlphaFoldDB" id="A0A015L493"/>
<evidence type="ECO:0000259" key="4">
    <source>
        <dbReference type="Pfam" id="PF09745"/>
    </source>
</evidence>
<comment type="caution">
    <text evidence="5">The sequence shown here is derived from an EMBL/GenBank/DDBJ whole genome shotgun (WGS) entry which is preliminary data.</text>
</comment>
<feature type="region of interest" description="Disordered" evidence="3">
    <location>
        <begin position="253"/>
        <end position="341"/>
    </location>
</feature>
<dbReference type="Pfam" id="PF09745">
    <property type="entry name" value="NSRP1_N"/>
    <property type="match status" value="1"/>
</dbReference>
<accession>A0A015L493</accession>
<evidence type="ECO:0000313" key="5">
    <source>
        <dbReference type="EMBL" id="EXX74559.1"/>
    </source>
</evidence>
<feature type="compositionally biased region" description="Low complexity" evidence="3">
    <location>
        <begin position="264"/>
        <end position="284"/>
    </location>
</feature>
<evidence type="ECO:0000313" key="6">
    <source>
        <dbReference type="Proteomes" id="UP000022910"/>
    </source>
</evidence>
<evidence type="ECO:0000256" key="2">
    <source>
        <dbReference type="ARBA" id="ARBA00023054"/>
    </source>
</evidence>
<dbReference type="OMA" id="MSKPLAF"/>
<evidence type="ECO:0000256" key="3">
    <source>
        <dbReference type="SAM" id="MobiDB-lite"/>
    </source>
</evidence>
<organism evidence="5 6">
    <name type="scientific">Rhizophagus irregularis (strain DAOM 197198w)</name>
    <name type="common">Glomus intraradices</name>
    <dbReference type="NCBI Taxonomy" id="1432141"/>
    <lineage>
        <taxon>Eukaryota</taxon>
        <taxon>Fungi</taxon>
        <taxon>Fungi incertae sedis</taxon>
        <taxon>Mucoromycota</taxon>
        <taxon>Glomeromycotina</taxon>
        <taxon>Glomeromycetes</taxon>
        <taxon>Glomerales</taxon>
        <taxon>Glomeraceae</taxon>
        <taxon>Rhizophagus</taxon>
    </lineage>
</organism>
<dbReference type="InterPro" id="IPR018612">
    <property type="entry name" value="NSRP1_N"/>
</dbReference>
<proteinExistence type="inferred from homology"/>
<dbReference type="InterPro" id="IPR053246">
    <property type="entry name" value="NS_splicing_regulatory_protein"/>
</dbReference>
<dbReference type="GO" id="GO:0000381">
    <property type="term" value="P:regulation of alternative mRNA splicing, via spliceosome"/>
    <property type="evidence" value="ECO:0007669"/>
    <property type="project" value="InterPro"/>
</dbReference>
<protein>
    <recommendedName>
        <fullName evidence="4">Nuclear speckle splicing regulatory protein 1 N-terminal domain-containing protein</fullName>
    </recommendedName>
</protein>
<dbReference type="Proteomes" id="UP000022910">
    <property type="component" value="Unassembled WGS sequence"/>
</dbReference>
<name>A0A015L493_RHIIW</name>
<feature type="compositionally biased region" description="Basic and acidic residues" evidence="3">
    <location>
        <begin position="285"/>
        <end position="341"/>
    </location>
</feature>
<feature type="domain" description="Nuclear speckle splicing regulatory protein 1 N-terminal" evidence="4">
    <location>
        <begin position="58"/>
        <end position="175"/>
    </location>
</feature>
<dbReference type="EMBL" id="JEMT01012825">
    <property type="protein sequence ID" value="EXX74559.1"/>
    <property type="molecule type" value="Genomic_DNA"/>
</dbReference>
<dbReference type="PANTHER" id="PTHR47845:SF1">
    <property type="entry name" value="NUCLEAR SPECKLE SPLICING REGULATORY PROTEIN 1 HOMOLOG"/>
    <property type="match status" value="1"/>
</dbReference>
<comment type="similarity">
    <text evidence="1">Belongs to the NSRP1 family.</text>
</comment>
<sequence>MQQNKQLKYGLNLSVKKTLQRSIFDEDEDNTTTKEVNSTRRVNRTLINKDTSLSKSVQEQHKAALEEDPTVFSYDEVYDDMKNAEKKTIQALKGINSASSNKPRYVNDLLRASEIRKRDYTLAQERKIQKEREAEGDEFENKEKFVTQAYKVQQEELKKAEEEEKRREKDANGSTDTTKFYRNILDQASTAKTAAIEASRSALSSNKKRTLSEDGEYNKQKTDKELAEEARASGKIVMLNDDDQIVDKRQLLSAGLNISKKKNSSYSTSSSSKDYYDSRSYNSKRFGENDKSKYYEEKRRREKQSRELEEQILKTQREKEEEESKKQEELAKKFARKADEKTISDAKARYLARQKEKKELKKLKIEEEEL</sequence>
<feature type="compositionally biased region" description="Basic and acidic residues" evidence="3">
    <location>
        <begin position="210"/>
        <end position="232"/>
    </location>
</feature>
<evidence type="ECO:0000256" key="1">
    <source>
        <dbReference type="ARBA" id="ARBA00010126"/>
    </source>
</evidence>
<reference evidence="5 6" key="1">
    <citation type="submission" date="2014-02" db="EMBL/GenBank/DDBJ databases">
        <title>Single nucleus genome sequencing reveals high similarity among nuclei of an endomycorrhizal fungus.</title>
        <authorList>
            <person name="Lin K."/>
            <person name="Geurts R."/>
            <person name="Zhang Z."/>
            <person name="Limpens E."/>
            <person name="Saunders D.G."/>
            <person name="Mu D."/>
            <person name="Pang E."/>
            <person name="Cao H."/>
            <person name="Cha H."/>
            <person name="Lin T."/>
            <person name="Zhou Q."/>
            <person name="Shang Y."/>
            <person name="Li Y."/>
            <person name="Ivanov S."/>
            <person name="Sharma T."/>
            <person name="Velzen R.V."/>
            <person name="Ruijter N.D."/>
            <person name="Aanen D.K."/>
            <person name="Win J."/>
            <person name="Kamoun S."/>
            <person name="Bisseling T."/>
            <person name="Huang S."/>
        </authorList>
    </citation>
    <scope>NUCLEOTIDE SEQUENCE [LARGE SCALE GENOMIC DNA]</scope>
    <source>
        <strain evidence="6">DAOM197198w</strain>
    </source>
</reference>
<dbReference type="OrthoDB" id="446635at2759"/>
<dbReference type="STRING" id="1432141.A0A015L493"/>